<evidence type="ECO:0000313" key="4">
    <source>
        <dbReference type="Proteomes" id="UP000275256"/>
    </source>
</evidence>
<dbReference type="Proteomes" id="UP000275256">
    <property type="component" value="Unassembled WGS sequence"/>
</dbReference>
<dbReference type="EMBL" id="REFW01000006">
    <property type="protein sequence ID" value="RMB57517.1"/>
    <property type="molecule type" value="Genomic_DNA"/>
</dbReference>
<dbReference type="AlphaFoldDB" id="A0A3M0G019"/>
<dbReference type="Gene3D" id="3.40.190.10">
    <property type="entry name" value="Periplasmic binding protein-like II"/>
    <property type="match status" value="2"/>
</dbReference>
<dbReference type="OrthoDB" id="2531053at2"/>
<evidence type="ECO:0000256" key="2">
    <source>
        <dbReference type="SAM" id="MobiDB-lite"/>
    </source>
</evidence>
<gene>
    <name evidence="3" type="ORF">EAX62_15855</name>
</gene>
<evidence type="ECO:0000313" key="3">
    <source>
        <dbReference type="EMBL" id="RMB57517.1"/>
    </source>
</evidence>
<name>A0A3M0G019_9ACTN</name>
<evidence type="ECO:0000256" key="1">
    <source>
        <dbReference type="ARBA" id="ARBA00022729"/>
    </source>
</evidence>
<dbReference type="PANTHER" id="PTHR43649">
    <property type="entry name" value="ARABINOSE-BINDING PROTEIN-RELATED"/>
    <property type="match status" value="1"/>
</dbReference>
<organism evidence="3 4">
    <name type="scientific">Tessaracoccus antarcticus</name>
    <dbReference type="NCBI Taxonomy" id="2479848"/>
    <lineage>
        <taxon>Bacteria</taxon>
        <taxon>Bacillati</taxon>
        <taxon>Actinomycetota</taxon>
        <taxon>Actinomycetes</taxon>
        <taxon>Propionibacteriales</taxon>
        <taxon>Propionibacteriaceae</taxon>
        <taxon>Tessaracoccus</taxon>
    </lineage>
</organism>
<comment type="caution">
    <text evidence="3">The sequence shown here is derived from an EMBL/GenBank/DDBJ whole genome shotgun (WGS) entry which is preliminary data.</text>
</comment>
<dbReference type="SUPFAM" id="SSF53850">
    <property type="entry name" value="Periplasmic binding protein-like II"/>
    <property type="match status" value="1"/>
</dbReference>
<dbReference type="PANTHER" id="PTHR43649:SF33">
    <property type="entry name" value="POLYGALACTURONAN_RHAMNOGALACTURONAN-BINDING PROTEIN YTCQ"/>
    <property type="match status" value="1"/>
</dbReference>
<sequence length="441" mass="45762">MTVAGLLSAAALGLTACGGDATPADPTPAASSAEATSAETPSEPIDIEYMHRLPDGEGMTTVAEIVGRWNAENPNIQVKATKFDGKAQEMITKLETDINANNGVCLAQLGYAEVPEMFVKGLTMDVTAEAEKYKDNFGGAYGQMSVGGAVVGLPQDSGPLIYMYNETEFKALGIEVPTNAEEFVAAAKTAAAKGKYIADFEADEAQNWLSGQSAGAGAVWYSAVDDAWKVDAASDQSMVVANFWQELLDSKAALTHDRWSDAYTAALVDGTLIGNIAAAWEVGFALDPLDTTAYAGQWRVAQLPQFGDAPMTGPDGGSGVAVMKGCEYPAQAMKFNNWFNTQVEDLASQGLVPAAAEAAATPEKWSTQFGGQDVMAELVTANKNLNADFAYIPGFSAVGPKMTEAAAAAAAGSGKVADVFTAAQDASIAALKDAGLPVSEG</sequence>
<reference evidence="3 4" key="1">
    <citation type="submission" date="2018-10" db="EMBL/GenBank/DDBJ databases">
        <title>Tessaracoccus antarcticuss sp. nov., isolated from sediment.</title>
        <authorList>
            <person name="Zhou L.Y."/>
            <person name="Du Z.J."/>
        </authorList>
    </citation>
    <scope>NUCLEOTIDE SEQUENCE [LARGE SCALE GENOMIC DNA]</scope>
    <source>
        <strain evidence="3 4">JDX10</strain>
    </source>
</reference>
<feature type="region of interest" description="Disordered" evidence="2">
    <location>
        <begin position="23"/>
        <end position="43"/>
    </location>
</feature>
<proteinExistence type="predicted"/>
<dbReference type="InterPro" id="IPR050490">
    <property type="entry name" value="Bact_solute-bd_prot1"/>
</dbReference>
<keyword evidence="1" id="KW-0732">Signal</keyword>
<accession>A0A3M0G019</accession>
<protein>
    <submittedName>
        <fullName evidence="3">Extracellular solute-binding protein</fullName>
    </submittedName>
</protein>
<keyword evidence="4" id="KW-1185">Reference proteome</keyword>